<protein>
    <submittedName>
        <fullName evidence="3 4">BACK domain-containing protein</fullName>
    </submittedName>
</protein>
<dbReference type="Pfam" id="PF07707">
    <property type="entry name" value="BACK"/>
    <property type="match status" value="1"/>
</dbReference>
<accession>A0A0K0ER01</accession>
<name>A0A0K0ER01_STRER</name>
<dbReference type="Gene3D" id="1.25.40.420">
    <property type="match status" value="1"/>
</dbReference>
<organism evidence="3">
    <name type="scientific">Strongyloides stercoralis</name>
    <name type="common">Threadworm</name>
    <dbReference type="NCBI Taxonomy" id="6248"/>
    <lineage>
        <taxon>Eukaryota</taxon>
        <taxon>Metazoa</taxon>
        <taxon>Ecdysozoa</taxon>
        <taxon>Nematoda</taxon>
        <taxon>Chromadorea</taxon>
        <taxon>Rhabditida</taxon>
        <taxon>Tylenchina</taxon>
        <taxon>Panagrolaimomorpha</taxon>
        <taxon>Strongyloidoidea</taxon>
        <taxon>Strongyloididae</taxon>
        <taxon>Strongyloides</taxon>
    </lineage>
</organism>
<evidence type="ECO:0000259" key="1">
    <source>
        <dbReference type="Pfam" id="PF07707"/>
    </source>
</evidence>
<dbReference type="AlphaFoldDB" id="A0A0K0ER01"/>
<sequence>MVFKRFVSGPLTDHTSDYENEKTKIDMRSHLSTIIEDDKINVSYDEKTKYYEVNFEKQKELAKDIDDYTKSANCPSFVSIQLKNSENVKIPSLLFSYASCFIERIISQKKSYVYFVKAKEFDERQIKMILNFVMTGKLKFKLEDITGLFSIAHSFEMFSICTILETSMITFLKSNKSLLPILLNFSSDYKNIVTTKTKIHLLEMVNYYFNNFVTRQKFLKLTPQALIMVMSSDILKIKTEMDIFRIVVIYMCNKEMYGFADPMFNCIRFDFCSNETIKKMKKELNKMNKKYLSYVFECYYREFNEKFKECNSQFNNSSFKKNLNSINRNIDTSDTLKVSKFLEETIQNMIMNLDIKKNTFKPLNLDKYGIKRDDTKINSPKKFNVFPREPEFVKKIKVNKKKKQNNITKMDFDDLTSINPYKNIPKFNGRLFSSDSVFEINKFKNCFDENDQSFDTVDIDNFVNNNNVMKDKIEPNPYYHSYKDRENRQYRVDSIYDINQLESFYDNSQKSNSVKRQKYKIRNQQKSTINDFKEYLKTLHAQKENTSIKEKH</sequence>
<proteinExistence type="predicted"/>
<dbReference type="WBParaSite" id="TCONS_00000655.p1">
    <property type="protein sequence ID" value="TCONS_00000655.p1"/>
    <property type="gene ID" value="XLOC_000637"/>
</dbReference>
<dbReference type="Proteomes" id="UP000035681">
    <property type="component" value="Unplaced"/>
</dbReference>
<dbReference type="WBParaSite" id="SSTP_0001188300.1">
    <property type="protein sequence ID" value="SSTP_0001188300.1"/>
    <property type="gene ID" value="SSTP_0001188300"/>
</dbReference>
<keyword evidence="2" id="KW-1185">Reference proteome</keyword>
<dbReference type="InterPro" id="IPR011705">
    <property type="entry name" value="BACK"/>
</dbReference>
<reference evidence="3" key="1">
    <citation type="submission" date="2015-08" db="UniProtKB">
        <authorList>
            <consortium name="WormBaseParasite"/>
        </authorList>
    </citation>
    <scope>IDENTIFICATION</scope>
</reference>
<feature type="domain" description="BACK" evidence="1">
    <location>
        <begin position="195"/>
        <end position="280"/>
    </location>
</feature>
<evidence type="ECO:0000313" key="3">
    <source>
        <dbReference type="WBParaSite" id="SSTP_0001188300.1"/>
    </source>
</evidence>
<evidence type="ECO:0000313" key="2">
    <source>
        <dbReference type="Proteomes" id="UP000035681"/>
    </source>
</evidence>
<evidence type="ECO:0000313" key="4">
    <source>
        <dbReference type="WBParaSite" id="TCONS_00000655.p1"/>
    </source>
</evidence>